<feature type="compositionally biased region" description="Basic and acidic residues" evidence="1">
    <location>
        <begin position="34"/>
        <end position="65"/>
    </location>
</feature>
<dbReference type="RefSeq" id="WP_165134391.1">
    <property type="nucleotide sequence ID" value="NZ_CP049253.1"/>
</dbReference>
<evidence type="ECO:0000313" key="3">
    <source>
        <dbReference type="Proteomes" id="UP001519362"/>
    </source>
</evidence>
<gene>
    <name evidence="2" type="ORF">JOF34_001861</name>
</gene>
<dbReference type="EMBL" id="JAGIOL010000001">
    <property type="protein sequence ID" value="MBP2437275.1"/>
    <property type="molecule type" value="Genomic_DNA"/>
</dbReference>
<evidence type="ECO:0000256" key="1">
    <source>
        <dbReference type="SAM" id="MobiDB-lite"/>
    </source>
</evidence>
<name>A0ABS4ZJ04_9MICO</name>
<feature type="region of interest" description="Disordered" evidence="1">
    <location>
        <begin position="1"/>
        <end position="65"/>
    </location>
</feature>
<evidence type="ECO:0000313" key="2">
    <source>
        <dbReference type="EMBL" id="MBP2437275.1"/>
    </source>
</evidence>
<accession>A0ABS4ZJ04</accession>
<protein>
    <recommendedName>
        <fullName evidence="4">Multidrug transporter</fullName>
    </recommendedName>
</protein>
<reference evidence="2 3" key="1">
    <citation type="submission" date="2021-03" db="EMBL/GenBank/DDBJ databases">
        <title>Sequencing the genomes of 1000 actinobacteria strains.</title>
        <authorList>
            <person name="Klenk H.-P."/>
        </authorList>
    </citation>
    <scope>NUCLEOTIDE SEQUENCE [LARGE SCALE GENOMIC DNA]</scope>
    <source>
        <strain evidence="2 3">DSM 24221</strain>
    </source>
</reference>
<evidence type="ECO:0008006" key="4">
    <source>
        <dbReference type="Google" id="ProtNLM"/>
    </source>
</evidence>
<dbReference type="Proteomes" id="UP001519362">
    <property type="component" value="Unassembled WGS sequence"/>
</dbReference>
<sequence>MSEDKRQKVEKVHGSRRARLTPVDGTLSDSDAEATLRGDSPELKDDGSRGPNDARLRQDKPPHYG</sequence>
<keyword evidence="3" id="KW-1185">Reference proteome</keyword>
<comment type="caution">
    <text evidence="2">The sequence shown here is derived from an EMBL/GenBank/DDBJ whole genome shotgun (WGS) entry which is preliminary data.</text>
</comment>
<feature type="compositionally biased region" description="Basic and acidic residues" evidence="1">
    <location>
        <begin position="1"/>
        <end position="13"/>
    </location>
</feature>
<proteinExistence type="predicted"/>
<organism evidence="2 3">
    <name type="scientific">Microbacterium amylolyticum</name>
    <dbReference type="NCBI Taxonomy" id="936337"/>
    <lineage>
        <taxon>Bacteria</taxon>
        <taxon>Bacillati</taxon>
        <taxon>Actinomycetota</taxon>
        <taxon>Actinomycetes</taxon>
        <taxon>Micrococcales</taxon>
        <taxon>Microbacteriaceae</taxon>
        <taxon>Microbacterium</taxon>
    </lineage>
</organism>